<reference evidence="1" key="1">
    <citation type="submission" date="2019-07" db="EMBL/GenBank/DDBJ databases">
        <title>Annotation for the trematode Paragonimus miyazaki's.</title>
        <authorList>
            <person name="Choi Y.-J."/>
        </authorList>
    </citation>
    <scope>NUCLEOTIDE SEQUENCE</scope>
    <source>
        <strain evidence="1">Japan</strain>
    </source>
</reference>
<comment type="caution">
    <text evidence="1">The sequence shown here is derived from an EMBL/GenBank/DDBJ whole genome shotgun (WGS) entry which is preliminary data.</text>
</comment>
<dbReference type="AlphaFoldDB" id="A0A8S9YGH3"/>
<evidence type="ECO:0000313" key="2">
    <source>
        <dbReference type="Proteomes" id="UP000822476"/>
    </source>
</evidence>
<name>A0A8S9YGH3_9TREM</name>
<evidence type="ECO:0000313" key="1">
    <source>
        <dbReference type="EMBL" id="KAF7234218.1"/>
    </source>
</evidence>
<sequence length="50" mass="5676">MAHRSTKTCWNGQRIVSQSENLIASPIPSVELWSGLADFLARMDRMILML</sequence>
<proteinExistence type="predicted"/>
<dbReference type="Proteomes" id="UP000822476">
    <property type="component" value="Unassembled WGS sequence"/>
</dbReference>
<organism evidence="1 2">
    <name type="scientific">Paragonimus skrjabini miyazakii</name>
    <dbReference type="NCBI Taxonomy" id="59628"/>
    <lineage>
        <taxon>Eukaryota</taxon>
        <taxon>Metazoa</taxon>
        <taxon>Spiralia</taxon>
        <taxon>Lophotrochozoa</taxon>
        <taxon>Platyhelminthes</taxon>
        <taxon>Trematoda</taxon>
        <taxon>Digenea</taxon>
        <taxon>Plagiorchiida</taxon>
        <taxon>Troglotremata</taxon>
        <taxon>Troglotrematidae</taxon>
        <taxon>Paragonimus</taxon>
    </lineage>
</organism>
<gene>
    <name evidence="1" type="ORF">EG68_12165</name>
</gene>
<keyword evidence="2" id="KW-1185">Reference proteome</keyword>
<feature type="non-terminal residue" evidence="1">
    <location>
        <position position="50"/>
    </location>
</feature>
<accession>A0A8S9YGH3</accession>
<dbReference type="EMBL" id="JTDE01011115">
    <property type="protein sequence ID" value="KAF7234218.1"/>
    <property type="molecule type" value="Genomic_DNA"/>
</dbReference>
<protein>
    <submittedName>
        <fullName evidence="1">Uncharacterized protein</fullName>
    </submittedName>
</protein>